<dbReference type="CDD" id="cd17546">
    <property type="entry name" value="REC_hyHK_CKI1_RcsC-like"/>
    <property type="match status" value="1"/>
</dbReference>
<dbReference type="PANTHER" id="PTHR43047">
    <property type="entry name" value="TWO-COMPONENT HISTIDINE PROTEIN KINASE"/>
    <property type="match status" value="1"/>
</dbReference>
<dbReference type="AlphaFoldDB" id="A0A562UG49"/>
<keyword evidence="11 15" id="KW-1133">Transmembrane helix</keyword>
<dbReference type="Gene3D" id="1.20.120.160">
    <property type="entry name" value="HPT domain"/>
    <property type="match status" value="1"/>
</dbReference>
<dbReference type="InterPro" id="IPR003661">
    <property type="entry name" value="HisK_dim/P_dom"/>
</dbReference>
<evidence type="ECO:0000256" key="5">
    <source>
        <dbReference type="ARBA" id="ARBA00022519"/>
    </source>
</evidence>
<dbReference type="InterPro" id="IPR008207">
    <property type="entry name" value="Sig_transdc_His_kin_Hpt_dom"/>
</dbReference>
<dbReference type="InterPro" id="IPR005467">
    <property type="entry name" value="His_kinase_dom"/>
</dbReference>
<dbReference type="InterPro" id="IPR001789">
    <property type="entry name" value="Sig_transdc_resp-reg_receiver"/>
</dbReference>
<comment type="catalytic activity">
    <reaction evidence="1">
        <text>ATP + protein L-histidine = ADP + protein N-phospho-L-histidine.</text>
        <dbReference type="EC" id="2.7.13.3"/>
    </reaction>
</comment>
<dbReference type="InterPro" id="IPR011006">
    <property type="entry name" value="CheY-like_superfamily"/>
</dbReference>
<feature type="domain" description="Response regulatory" evidence="17">
    <location>
        <begin position="600"/>
        <end position="715"/>
    </location>
</feature>
<evidence type="ECO:0000256" key="13">
    <source>
        <dbReference type="PROSITE-ProRule" id="PRU00110"/>
    </source>
</evidence>
<dbReference type="Proteomes" id="UP000317010">
    <property type="component" value="Unassembled WGS sequence"/>
</dbReference>
<gene>
    <name evidence="19" type="ORF">JN11_00533</name>
</gene>
<dbReference type="PANTHER" id="PTHR43047:SF64">
    <property type="entry name" value="HISTIDINE KINASE CONTAINING CHEY-HOMOLOGOUS RECEIVER DOMAIN AND PAS DOMAIN-RELATED"/>
    <property type="match status" value="1"/>
</dbReference>
<evidence type="ECO:0000256" key="14">
    <source>
        <dbReference type="PROSITE-ProRule" id="PRU00169"/>
    </source>
</evidence>
<feature type="transmembrane region" description="Helical" evidence="15">
    <location>
        <begin position="308"/>
        <end position="327"/>
    </location>
</feature>
<dbReference type="EMBL" id="VLLI01000001">
    <property type="protein sequence ID" value="TWJ04810.1"/>
    <property type="molecule type" value="Genomic_DNA"/>
</dbReference>
<dbReference type="SUPFAM" id="SSF55874">
    <property type="entry name" value="ATPase domain of HSP90 chaperone/DNA topoisomerase II/histidine kinase"/>
    <property type="match status" value="1"/>
</dbReference>
<keyword evidence="4" id="KW-1003">Cell membrane</keyword>
<evidence type="ECO:0000256" key="1">
    <source>
        <dbReference type="ARBA" id="ARBA00000085"/>
    </source>
</evidence>
<keyword evidence="7" id="KW-0808">Transferase</keyword>
<evidence type="ECO:0000313" key="19">
    <source>
        <dbReference type="EMBL" id="TWJ04810.1"/>
    </source>
</evidence>
<feature type="domain" description="HPt" evidence="18">
    <location>
        <begin position="738"/>
        <end position="833"/>
    </location>
</feature>
<dbReference type="PROSITE" id="PS50894">
    <property type="entry name" value="HPT"/>
    <property type="match status" value="1"/>
</dbReference>
<feature type="modified residue" description="4-aspartylphosphate" evidence="14">
    <location>
        <position position="649"/>
    </location>
</feature>
<dbReference type="InterPro" id="IPR036097">
    <property type="entry name" value="HisK_dim/P_sf"/>
</dbReference>
<dbReference type="SMART" id="SM00388">
    <property type="entry name" value="HisKA"/>
    <property type="match status" value="1"/>
</dbReference>
<dbReference type="Pfam" id="PF00512">
    <property type="entry name" value="HisKA"/>
    <property type="match status" value="1"/>
</dbReference>
<evidence type="ECO:0000256" key="7">
    <source>
        <dbReference type="ARBA" id="ARBA00022679"/>
    </source>
</evidence>
<dbReference type="Gene3D" id="3.30.565.10">
    <property type="entry name" value="Histidine kinase-like ATPase, C-terminal domain"/>
    <property type="match status" value="1"/>
</dbReference>
<evidence type="ECO:0000256" key="15">
    <source>
        <dbReference type="SAM" id="Phobius"/>
    </source>
</evidence>
<dbReference type="PRINTS" id="PR00344">
    <property type="entry name" value="BCTRLSENSOR"/>
</dbReference>
<dbReference type="InterPro" id="IPR004358">
    <property type="entry name" value="Sig_transdc_His_kin-like_C"/>
</dbReference>
<feature type="modified residue" description="Phosphohistidine" evidence="13">
    <location>
        <position position="777"/>
    </location>
</feature>
<evidence type="ECO:0000256" key="8">
    <source>
        <dbReference type="ARBA" id="ARBA00022692"/>
    </source>
</evidence>
<accession>A0A562UG49</accession>
<dbReference type="SUPFAM" id="SSF47226">
    <property type="entry name" value="Histidine-containing phosphotransfer domain, HPT domain"/>
    <property type="match status" value="1"/>
</dbReference>
<evidence type="ECO:0000256" key="10">
    <source>
        <dbReference type="ARBA" id="ARBA00022840"/>
    </source>
</evidence>
<proteinExistence type="predicted"/>
<feature type="domain" description="Histidine kinase" evidence="16">
    <location>
        <begin position="360"/>
        <end position="578"/>
    </location>
</feature>
<comment type="subcellular location">
    <subcellularLocation>
        <location evidence="2">Cell inner membrane</location>
        <topology evidence="2">Multi-pass membrane protein</topology>
    </subcellularLocation>
</comment>
<keyword evidence="12 15" id="KW-0472">Membrane</keyword>
<dbReference type="SMART" id="SM00387">
    <property type="entry name" value="HATPase_c"/>
    <property type="match status" value="1"/>
</dbReference>
<dbReference type="EC" id="2.7.13.3" evidence="3"/>
<dbReference type="GO" id="GO:0005886">
    <property type="term" value="C:plasma membrane"/>
    <property type="evidence" value="ECO:0007669"/>
    <property type="project" value="UniProtKB-SubCell"/>
</dbReference>
<feature type="transmembrane region" description="Helical" evidence="15">
    <location>
        <begin position="17"/>
        <end position="39"/>
    </location>
</feature>
<dbReference type="CDD" id="cd16922">
    <property type="entry name" value="HATPase_EvgS-ArcB-TorS-like"/>
    <property type="match status" value="1"/>
</dbReference>
<evidence type="ECO:0000259" key="16">
    <source>
        <dbReference type="PROSITE" id="PS50109"/>
    </source>
</evidence>
<keyword evidence="20" id="KW-1185">Reference proteome</keyword>
<organism evidence="19 20">
    <name type="scientific">Mucilaginibacter frigoritolerans</name>
    <dbReference type="NCBI Taxonomy" id="652788"/>
    <lineage>
        <taxon>Bacteria</taxon>
        <taxon>Pseudomonadati</taxon>
        <taxon>Bacteroidota</taxon>
        <taxon>Sphingobacteriia</taxon>
        <taxon>Sphingobacteriales</taxon>
        <taxon>Sphingobacteriaceae</taxon>
        <taxon>Mucilaginibacter</taxon>
    </lineage>
</organism>
<evidence type="ECO:0000256" key="3">
    <source>
        <dbReference type="ARBA" id="ARBA00012438"/>
    </source>
</evidence>
<dbReference type="OrthoDB" id="9797097at2"/>
<evidence type="ECO:0000256" key="4">
    <source>
        <dbReference type="ARBA" id="ARBA00022475"/>
    </source>
</evidence>
<evidence type="ECO:0000256" key="9">
    <source>
        <dbReference type="ARBA" id="ARBA00022777"/>
    </source>
</evidence>
<dbReference type="InterPro" id="IPR003594">
    <property type="entry name" value="HATPase_dom"/>
</dbReference>
<dbReference type="PROSITE" id="PS50110">
    <property type="entry name" value="RESPONSE_REGULATORY"/>
    <property type="match status" value="1"/>
</dbReference>
<reference evidence="19 20" key="1">
    <citation type="submission" date="2019-07" db="EMBL/GenBank/DDBJ databases">
        <title>Genomic Encyclopedia of Archaeal and Bacterial Type Strains, Phase II (KMG-II): from individual species to whole genera.</title>
        <authorList>
            <person name="Goeker M."/>
        </authorList>
    </citation>
    <scope>NUCLEOTIDE SEQUENCE [LARGE SCALE GENOMIC DNA]</scope>
    <source>
        <strain evidence="19 20">ATCC BAA-1854</strain>
    </source>
</reference>
<protein>
    <recommendedName>
        <fullName evidence="3">histidine kinase</fullName>
        <ecNumber evidence="3">2.7.13.3</ecNumber>
    </recommendedName>
</protein>
<evidence type="ECO:0000259" key="18">
    <source>
        <dbReference type="PROSITE" id="PS50894"/>
    </source>
</evidence>
<dbReference type="GO" id="GO:0000155">
    <property type="term" value="F:phosphorelay sensor kinase activity"/>
    <property type="evidence" value="ECO:0007669"/>
    <property type="project" value="InterPro"/>
</dbReference>
<keyword evidence="10" id="KW-0547">Nucleotide-binding</keyword>
<keyword evidence="9" id="KW-0418">Kinase</keyword>
<dbReference type="SUPFAM" id="SSF52172">
    <property type="entry name" value="CheY-like"/>
    <property type="match status" value="1"/>
</dbReference>
<keyword evidence="6 14" id="KW-0597">Phosphoprotein</keyword>
<dbReference type="CDD" id="cd00082">
    <property type="entry name" value="HisKA"/>
    <property type="match status" value="1"/>
</dbReference>
<dbReference type="Pfam" id="PF00072">
    <property type="entry name" value="Response_reg"/>
    <property type="match status" value="1"/>
</dbReference>
<evidence type="ECO:0000259" key="17">
    <source>
        <dbReference type="PROSITE" id="PS50110"/>
    </source>
</evidence>
<dbReference type="FunFam" id="3.30.565.10:FF:000010">
    <property type="entry name" value="Sensor histidine kinase RcsC"/>
    <property type="match status" value="1"/>
</dbReference>
<keyword evidence="5" id="KW-0997">Cell inner membrane</keyword>
<dbReference type="PROSITE" id="PS50109">
    <property type="entry name" value="HIS_KIN"/>
    <property type="match status" value="1"/>
</dbReference>
<dbReference type="InterPro" id="IPR036641">
    <property type="entry name" value="HPT_dom_sf"/>
</dbReference>
<evidence type="ECO:0000256" key="11">
    <source>
        <dbReference type="ARBA" id="ARBA00022989"/>
    </source>
</evidence>
<dbReference type="Gene3D" id="1.10.287.130">
    <property type="match status" value="1"/>
</dbReference>
<evidence type="ECO:0000313" key="20">
    <source>
        <dbReference type="Proteomes" id="UP000317010"/>
    </source>
</evidence>
<evidence type="ECO:0000256" key="2">
    <source>
        <dbReference type="ARBA" id="ARBA00004429"/>
    </source>
</evidence>
<dbReference type="Gene3D" id="3.40.50.2300">
    <property type="match status" value="1"/>
</dbReference>
<dbReference type="SMART" id="SM00448">
    <property type="entry name" value="REC"/>
    <property type="match status" value="1"/>
</dbReference>
<dbReference type="SUPFAM" id="SSF47384">
    <property type="entry name" value="Homodimeric domain of signal transducing histidine kinase"/>
    <property type="match status" value="1"/>
</dbReference>
<comment type="caution">
    <text evidence="19">The sequence shown here is derived from an EMBL/GenBank/DDBJ whole genome shotgun (WGS) entry which is preliminary data.</text>
</comment>
<keyword evidence="10" id="KW-0067">ATP-binding</keyword>
<sequence>MVNYIKTAFLSSTKGKIIIASFLACFALLSAWGISRIAFKQMLGAVEKMSSPYEKMRLVNELTHRVAKLDQVQKTNLLDNPTSYYSSFSETKKLLWTIDTLKTVYAGDEAQTKRLNSLKRLLIDRDKLFINYLKVRAGLVNNTSFSNQIKMLNRLVNKSARENDSTVTITEKKTSTTTIFPEEVKDTIKDKRGFLGKLFGKKKQPQIQNNTSYKVVDEELNVKHDTLSKAIQDSIIKGMGQAMHILEKTQLRKSAQFINKETGLTKANNKLVRQILAIIKKVQTESLAQIQLNNTEAKNVVTTTITRISIIIVVFFMLTVVLVYFIWADITKSNRYRKELEKARDEAEYHGQAKHRFLSNMSHEIRTPLQSIIGYTELIKQQEHPHKKEIDAIAKSSAHLMQIVNEVLDYNRIISGKFTFSNQVFCMAELLEEVISALSLQADEKGIALITGYESHCINYVEGDPFRLKQILFNILGNAIKFTEKGYVKLTLSQKEDHQFLKYNFEILDTGIGINEKDVERVFNEFEQVNAAGSNNLRGTGLGLPISKILIENQGGHIEVKSKPGEGSCFTFSLKYKMAIKSVKEVEKQAENISTVTNDEVWIVDDDKFILELCSSIFKNYNIQHQCFNSPNEVLNAHFNNHVKHVFLDIRMPEMNGTELCQILRNRMPADVKIYALTAQVLPGERESVLNHGFDEVLIKPFKADDLLALISKVKTDDEKLLQSEIDLSKLEKMTFGDKRQLTKILKRFTEDCIDDIAELRISIGNQDNWKIILLLHRIAGRVSQIGAGKLAADFRLAEMEFSKVEKLDDTQINAILILTDKLQYLIKHLRVIYLIDEIATEVV</sequence>
<evidence type="ECO:0000256" key="12">
    <source>
        <dbReference type="ARBA" id="ARBA00023136"/>
    </source>
</evidence>
<name>A0A562UG49_9SPHI</name>
<dbReference type="InterPro" id="IPR036890">
    <property type="entry name" value="HATPase_C_sf"/>
</dbReference>
<keyword evidence="8 15" id="KW-0812">Transmembrane</keyword>
<evidence type="ECO:0000256" key="6">
    <source>
        <dbReference type="ARBA" id="ARBA00022553"/>
    </source>
</evidence>
<dbReference type="RefSeq" id="WP_144909326.1">
    <property type="nucleotide sequence ID" value="NZ_VLLI01000001.1"/>
</dbReference>
<dbReference type="Pfam" id="PF02518">
    <property type="entry name" value="HATPase_c"/>
    <property type="match status" value="1"/>
</dbReference>